<evidence type="ECO:0000313" key="3">
    <source>
        <dbReference type="Proteomes" id="UP000475214"/>
    </source>
</evidence>
<evidence type="ECO:0000313" key="2">
    <source>
        <dbReference type="EMBL" id="NEE02422.1"/>
    </source>
</evidence>
<dbReference type="Proteomes" id="UP000475214">
    <property type="component" value="Unassembled WGS sequence"/>
</dbReference>
<keyword evidence="3" id="KW-1185">Reference proteome</keyword>
<reference evidence="2 3" key="1">
    <citation type="submission" date="2020-02" db="EMBL/GenBank/DDBJ databases">
        <authorList>
            <person name="Li X.-J."/>
            <person name="Han X.-M."/>
        </authorList>
    </citation>
    <scope>NUCLEOTIDE SEQUENCE [LARGE SCALE GENOMIC DNA]</scope>
    <source>
        <strain evidence="2 3">CCTCC AB 2017055</strain>
    </source>
</reference>
<feature type="domain" description="DUF402" evidence="1">
    <location>
        <begin position="73"/>
        <end position="182"/>
    </location>
</feature>
<organism evidence="2 3">
    <name type="scientific">Phytoactinopolyspora halotolerans</name>
    <dbReference type="NCBI Taxonomy" id="1981512"/>
    <lineage>
        <taxon>Bacteria</taxon>
        <taxon>Bacillati</taxon>
        <taxon>Actinomycetota</taxon>
        <taxon>Actinomycetes</taxon>
        <taxon>Jiangellales</taxon>
        <taxon>Jiangellaceae</taxon>
        <taxon>Phytoactinopolyspora</taxon>
    </lineage>
</organism>
<evidence type="ECO:0000259" key="1">
    <source>
        <dbReference type="Pfam" id="PF04167"/>
    </source>
</evidence>
<dbReference type="SUPFAM" id="SSF159234">
    <property type="entry name" value="FomD-like"/>
    <property type="match status" value="1"/>
</dbReference>
<protein>
    <submittedName>
        <fullName evidence="2">DUF402 domain-containing protein</fullName>
    </submittedName>
</protein>
<proteinExistence type="predicted"/>
<gene>
    <name evidence="2" type="ORF">G1H10_19815</name>
</gene>
<sequence>MRYFESASTAVRRDVYRGKVWSATPCWVVEDGADLIALALWPGIELLAATTWTESQRTGSEAVRNRGVGHLASGEWELGPWAWRDTTRLMLSSPDSYFTVSLFFDDNGSQWIWYVDFERPYRRTLIGYDTFDLMLDLVIELDGTYRWKDKDEYDQGRRLGIITDDDHKRVSDAQEQVISLLSGREGAFHEHWTTWRRDPHWPRPVLPSDALTIPTHDV</sequence>
<dbReference type="AlphaFoldDB" id="A0A6L9SCW4"/>
<name>A0A6L9SCW4_9ACTN</name>
<dbReference type="Gene3D" id="2.40.380.10">
    <property type="entry name" value="FomD-like"/>
    <property type="match status" value="1"/>
</dbReference>
<dbReference type="EMBL" id="JAAGOA010000014">
    <property type="protein sequence ID" value="NEE02422.1"/>
    <property type="molecule type" value="Genomic_DNA"/>
</dbReference>
<dbReference type="Pfam" id="PF04167">
    <property type="entry name" value="DUF402"/>
    <property type="match status" value="1"/>
</dbReference>
<accession>A0A6L9SCW4</accession>
<dbReference type="InterPro" id="IPR007295">
    <property type="entry name" value="DUF402"/>
</dbReference>
<comment type="caution">
    <text evidence="2">The sequence shown here is derived from an EMBL/GenBank/DDBJ whole genome shotgun (WGS) entry which is preliminary data.</text>
</comment>
<dbReference type="InterPro" id="IPR035930">
    <property type="entry name" value="FomD-like_sf"/>
</dbReference>